<evidence type="ECO:0000259" key="6">
    <source>
        <dbReference type="Pfam" id="PF08281"/>
    </source>
</evidence>
<name>A0A1Z8ATP4_9FLAO</name>
<dbReference type="InterPro" id="IPR013324">
    <property type="entry name" value="RNA_pol_sigma_r3/r4-like"/>
</dbReference>
<dbReference type="InterPro" id="IPR014284">
    <property type="entry name" value="RNA_pol_sigma-70_dom"/>
</dbReference>
<dbReference type="GO" id="GO:0006352">
    <property type="term" value="P:DNA-templated transcription initiation"/>
    <property type="evidence" value="ECO:0007669"/>
    <property type="project" value="InterPro"/>
</dbReference>
<dbReference type="InterPro" id="IPR036388">
    <property type="entry name" value="WH-like_DNA-bd_sf"/>
</dbReference>
<dbReference type="Gene3D" id="1.10.10.10">
    <property type="entry name" value="Winged helix-like DNA-binding domain superfamily/Winged helix DNA-binding domain"/>
    <property type="match status" value="1"/>
</dbReference>
<dbReference type="GO" id="GO:0016987">
    <property type="term" value="F:sigma factor activity"/>
    <property type="evidence" value="ECO:0007669"/>
    <property type="project" value="UniProtKB-KW"/>
</dbReference>
<dbReference type="GO" id="GO:0003677">
    <property type="term" value="F:DNA binding"/>
    <property type="evidence" value="ECO:0007669"/>
    <property type="project" value="InterPro"/>
</dbReference>
<keyword evidence="2" id="KW-0805">Transcription regulation</keyword>
<keyword evidence="3" id="KW-0731">Sigma factor</keyword>
<dbReference type="InterPro" id="IPR013249">
    <property type="entry name" value="RNA_pol_sigma70_r4_t2"/>
</dbReference>
<evidence type="ECO:0000313" key="7">
    <source>
        <dbReference type="EMBL" id="OUS13690.1"/>
    </source>
</evidence>
<feature type="domain" description="RNA polymerase sigma factor 70 region 4 type 2" evidence="6">
    <location>
        <begin position="117"/>
        <end position="167"/>
    </location>
</feature>
<dbReference type="PANTHER" id="PTHR43133:SF62">
    <property type="entry name" value="RNA POLYMERASE SIGMA FACTOR SIGZ"/>
    <property type="match status" value="1"/>
</dbReference>
<dbReference type="InterPro" id="IPR007627">
    <property type="entry name" value="RNA_pol_sigma70_r2"/>
</dbReference>
<dbReference type="RefSeq" id="WP_303687097.1">
    <property type="nucleotide sequence ID" value="NZ_CAJXYO010000064.1"/>
</dbReference>
<reference evidence="8" key="1">
    <citation type="journal article" date="2017" name="Proc. Natl. Acad. Sci. U.S.A.">
        <title>Simulation of Deepwater Horizon oil plume reveals substrate specialization within a complex community of hydrocarbon-degraders.</title>
        <authorList>
            <person name="Hu P."/>
            <person name="Dubinsky E.A."/>
            <person name="Probst A.J."/>
            <person name="Wang J."/>
            <person name="Sieber C.M.K."/>
            <person name="Tom L.M."/>
            <person name="Gardinali P."/>
            <person name="Banfield J.F."/>
            <person name="Atlas R.M."/>
            <person name="Andersen G.L."/>
        </authorList>
    </citation>
    <scope>NUCLEOTIDE SEQUENCE [LARGE SCALE GENOMIC DNA]</scope>
</reference>
<gene>
    <name evidence="7" type="ORF">A9Q93_09020</name>
</gene>
<dbReference type="CDD" id="cd06171">
    <property type="entry name" value="Sigma70_r4"/>
    <property type="match status" value="1"/>
</dbReference>
<protein>
    <submittedName>
        <fullName evidence="7">RNA polymerase subunit sigma-70</fullName>
    </submittedName>
</protein>
<dbReference type="SUPFAM" id="SSF88946">
    <property type="entry name" value="Sigma2 domain of RNA polymerase sigma factors"/>
    <property type="match status" value="1"/>
</dbReference>
<dbReference type="PANTHER" id="PTHR43133">
    <property type="entry name" value="RNA POLYMERASE ECF-TYPE SIGMA FACTO"/>
    <property type="match status" value="1"/>
</dbReference>
<feature type="domain" description="RNA polymerase sigma-70 region 2" evidence="5">
    <location>
        <begin position="23"/>
        <end position="91"/>
    </location>
</feature>
<comment type="caution">
    <text evidence="7">The sequence shown here is derived from an EMBL/GenBank/DDBJ whole genome shotgun (WGS) entry which is preliminary data.</text>
</comment>
<evidence type="ECO:0000256" key="3">
    <source>
        <dbReference type="ARBA" id="ARBA00023082"/>
    </source>
</evidence>
<dbReference type="Proteomes" id="UP000196102">
    <property type="component" value="Unassembled WGS sequence"/>
</dbReference>
<dbReference type="Pfam" id="PF08281">
    <property type="entry name" value="Sigma70_r4_2"/>
    <property type="match status" value="1"/>
</dbReference>
<accession>A0A1Z8ATP4</accession>
<dbReference type="SUPFAM" id="SSF88659">
    <property type="entry name" value="Sigma3 and sigma4 domains of RNA polymerase sigma factors"/>
    <property type="match status" value="1"/>
</dbReference>
<dbReference type="EMBL" id="MAAX01000135">
    <property type="protein sequence ID" value="OUS13690.1"/>
    <property type="molecule type" value="Genomic_DNA"/>
</dbReference>
<dbReference type="InterPro" id="IPR013325">
    <property type="entry name" value="RNA_pol_sigma_r2"/>
</dbReference>
<dbReference type="InterPro" id="IPR039425">
    <property type="entry name" value="RNA_pol_sigma-70-like"/>
</dbReference>
<dbReference type="AlphaFoldDB" id="A0A1Z8ATP4"/>
<evidence type="ECO:0000259" key="5">
    <source>
        <dbReference type="Pfam" id="PF04542"/>
    </source>
</evidence>
<dbReference type="NCBIfam" id="TIGR02937">
    <property type="entry name" value="sigma70-ECF"/>
    <property type="match status" value="1"/>
</dbReference>
<comment type="similarity">
    <text evidence="1">Belongs to the sigma-70 factor family. ECF subfamily.</text>
</comment>
<dbReference type="Pfam" id="PF04542">
    <property type="entry name" value="Sigma70_r2"/>
    <property type="match status" value="1"/>
</dbReference>
<keyword evidence="4" id="KW-0804">Transcription</keyword>
<proteinExistence type="inferred from homology"/>
<evidence type="ECO:0000256" key="2">
    <source>
        <dbReference type="ARBA" id="ARBA00023015"/>
    </source>
</evidence>
<evidence type="ECO:0000256" key="4">
    <source>
        <dbReference type="ARBA" id="ARBA00023163"/>
    </source>
</evidence>
<sequence length="185" mass="21446">MSIIEKHIIELLKEKDERAISLIYDQYAATLYGVIIKITQNEAMASDVLQESLIKVWNNSSAYNAEKAKLFTWLFQIARNTSLDALRKLKRKSDKEIQMQDRDVYPIETVLDEEDKELVHAQMNTLDEKYREVLESIFFKGMTHMEAADYLNLPLGTLKTRLRNALIELRTINMGLFVIVVSCLT</sequence>
<dbReference type="Gene3D" id="1.10.1740.10">
    <property type="match status" value="1"/>
</dbReference>
<evidence type="ECO:0000313" key="8">
    <source>
        <dbReference type="Proteomes" id="UP000196102"/>
    </source>
</evidence>
<organism evidence="7 8">
    <name type="scientific">Nonlabens dokdonensis</name>
    <dbReference type="NCBI Taxonomy" id="328515"/>
    <lineage>
        <taxon>Bacteria</taxon>
        <taxon>Pseudomonadati</taxon>
        <taxon>Bacteroidota</taxon>
        <taxon>Flavobacteriia</taxon>
        <taxon>Flavobacteriales</taxon>
        <taxon>Flavobacteriaceae</taxon>
        <taxon>Nonlabens</taxon>
    </lineage>
</organism>
<evidence type="ECO:0000256" key="1">
    <source>
        <dbReference type="ARBA" id="ARBA00010641"/>
    </source>
</evidence>